<keyword evidence="4" id="KW-1185">Reference proteome</keyword>
<reference evidence="3 4" key="1">
    <citation type="submission" date="2018-08" db="EMBL/GenBank/DDBJ databases">
        <title>Genomic Encyclopedia of Archaeal and Bacterial Type Strains, Phase II (KMG-II): from individual species to whole genera.</title>
        <authorList>
            <person name="Goeker M."/>
        </authorList>
    </citation>
    <scope>NUCLEOTIDE SEQUENCE [LARGE SCALE GENOMIC DNA]</scope>
    <source>
        <strain evidence="3 4">DSM 45791</strain>
    </source>
</reference>
<dbReference type="GO" id="GO:0016747">
    <property type="term" value="F:acyltransferase activity, transferring groups other than amino-acyl groups"/>
    <property type="evidence" value="ECO:0007669"/>
    <property type="project" value="InterPro"/>
</dbReference>
<evidence type="ECO:0000313" key="3">
    <source>
        <dbReference type="EMBL" id="REH47241.1"/>
    </source>
</evidence>
<proteinExistence type="predicted"/>
<dbReference type="InterPro" id="IPR000182">
    <property type="entry name" value="GNAT_dom"/>
</dbReference>
<evidence type="ECO:0000259" key="2">
    <source>
        <dbReference type="PROSITE" id="PS51186"/>
    </source>
</evidence>
<dbReference type="Gene3D" id="3.40.630.30">
    <property type="match status" value="1"/>
</dbReference>
<comment type="caution">
    <text evidence="3">The sequence shown here is derived from an EMBL/GenBank/DDBJ whole genome shotgun (WGS) entry which is preliminary data.</text>
</comment>
<dbReference type="InterPro" id="IPR016181">
    <property type="entry name" value="Acyl_CoA_acyltransferase"/>
</dbReference>
<name>A0A3E0HLD6_9PSEU</name>
<gene>
    <name evidence="3" type="ORF">BCF44_106406</name>
</gene>
<evidence type="ECO:0000313" key="4">
    <source>
        <dbReference type="Proteomes" id="UP000256269"/>
    </source>
</evidence>
<dbReference type="AlphaFoldDB" id="A0A3E0HLD6"/>
<dbReference type="SUPFAM" id="SSF55729">
    <property type="entry name" value="Acyl-CoA N-acyltransferases (Nat)"/>
    <property type="match status" value="1"/>
</dbReference>
<feature type="domain" description="N-acetyltransferase" evidence="2">
    <location>
        <begin position="19"/>
        <end position="182"/>
    </location>
</feature>
<organism evidence="3 4">
    <name type="scientific">Kutzneria buriramensis</name>
    <dbReference type="NCBI Taxonomy" id="1045776"/>
    <lineage>
        <taxon>Bacteria</taxon>
        <taxon>Bacillati</taxon>
        <taxon>Actinomycetota</taxon>
        <taxon>Actinomycetes</taxon>
        <taxon>Pseudonocardiales</taxon>
        <taxon>Pseudonocardiaceae</taxon>
        <taxon>Kutzneria</taxon>
    </lineage>
</organism>
<sequence>MIDMRWPLRLPDELTDGVVSLRPYDQADSTAMFNALADVRAWEHIPHPIPVSPVELDMAIQGNLADGQRVSLTVRSGGRVVGMTAVLYDANDAAGVEVGGTQLDPAIWGTGVNGRAKRLLIAAIFEHGADWIRFRTDERNGRSAAAIRKLGARDLGVHRDTRVRRDGTQRRSRMFRLDRPSTDRDGAGDLL</sequence>
<dbReference type="PROSITE" id="PS51186">
    <property type="entry name" value="GNAT"/>
    <property type="match status" value="1"/>
</dbReference>
<dbReference type="EMBL" id="QUNO01000006">
    <property type="protein sequence ID" value="REH47241.1"/>
    <property type="molecule type" value="Genomic_DNA"/>
</dbReference>
<feature type="region of interest" description="Disordered" evidence="1">
    <location>
        <begin position="163"/>
        <end position="191"/>
    </location>
</feature>
<dbReference type="PANTHER" id="PTHR43610">
    <property type="entry name" value="BLL6696 PROTEIN"/>
    <property type="match status" value="1"/>
</dbReference>
<dbReference type="Proteomes" id="UP000256269">
    <property type="component" value="Unassembled WGS sequence"/>
</dbReference>
<keyword evidence="3" id="KW-0808">Transferase</keyword>
<dbReference type="Pfam" id="PF13302">
    <property type="entry name" value="Acetyltransf_3"/>
    <property type="match status" value="1"/>
</dbReference>
<evidence type="ECO:0000256" key="1">
    <source>
        <dbReference type="SAM" id="MobiDB-lite"/>
    </source>
</evidence>
<protein>
    <submittedName>
        <fullName evidence="3">RimJ/RimL family protein N-acetyltransferase</fullName>
    </submittedName>
</protein>
<accession>A0A3E0HLD6</accession>
<dbReference type="PANTHER" id="PTHR43610:SF1">
    <property type="entry name" value="N-ACETYLTRANSFERASE DOMAIN-CONTAINING PROTEIN"/>
    <property type="match status" value="1"/>
</dbReference>